<dbReference type="OrthoDB" id="410542at2759"/>
<evidence type="ECO:0008006" key="4">
    <source>
        <dbReference type="Google" id="ProtNLM"/>
    </source>
</evidence>
<name>A0A8K0GAM4_IGNLU</name>
<organism evidence="2 3">
    <name type="scientific">Ignelater luminosus</name>
    <name type="common">Cucubano</name>
    <name type="synonym">Pyrophorus luminosus</name>
    <dbReference type="NCBI Taxonomy" id="2038154"/>
    <lineage>
        <taxon>Eukaryota</taxon>
        <taxon>Metazoa</taxon>
        <taxon>Ecdysozoa</taxon>
        <taxon>Arthropoda</taxon>
        <taxon>Hexapoda</taxon>
        <taxon>Insecta</taxon>
        <taxon>Pterygota</taxon>
        <taxon>Neoptera</taxon>
        <taxon>Endopterygota</taxon>
        <taxon>Coleoptera</taxon>
        <taxon>Polyphaga</taxon>
        <taxon>Elateriformia</taxon>
        <taxon>Elateroidea</taxon>
        <taxon>Elateridae</taxon>
        <taxon>Agrypninae</taxon>
        <taxon>Pyrophorini</taxon>
        <taxon>Ignelater</taxon>
    </lineage>
</organism>
<evidence type="ECO:0000256" key="1">
    <source>
        <dbReference type="SAM" id="MobiDB-lite"/>
    </source>
</evidence>
<comment type="caution">
    <text evidence="2">The sequence shown here is derived from an EMBL/GenBank/DDBJ whole genome shotgun (WGS) entry which is preliminary data.</text>
</comment>
<proteinExistence type="predicted"/>
<dbReference type="SUPFAM" id="SSF56219">
    <property type="entry name" value="DNase I-like"/>
    <property type="match status" value="1"/>
</dbReference>
<keyword evidence="3" id="KW-1185">Reference proteome</keyword>
<sequence>MSNTLGNGLNQIHDGPGNEKGIESGIGVAKEKRARARVSIAIKKKYLKNIRNWSAISERIIKMELMLQGQDLAIVEVYAPTNDATTEVKDASFEKLEEAIDTFENRRNLILLSDFNG</sequence>
<dbReference type="Proteomes" id="UP000801492">
    <property type="component" value="Unassembled WGS sequence"/>
</dbReference>
<dbReference type="AlphaFoldDB" id="A0A8K0GAM4"/>
<dbReference type="EMBL" id="VTPC01006521">
    <property type="protein sequence ID" value="KAF2894867.1"/>
    <property type="molecule type" value="Genomic_DNA"/>
</dbReference>
<feature type="region of interest" description="Disordered" evidence="1">
    <location>
        <begin position="1"/>
        <end position="23"/>
    </location>
</feature>
<feature type="compositionally biased region" description="Polar residues" evidence="1">
    <location>
        <begin position="1"/>
        <end position="10"/>
    </location>
</feature>
<protein>
    <recommendedName>
        <fullName evidence="4">Endonuclease/exonuclease/phosphatase domain-containing protein</fullName>
    </recommendedName>
</protein>
<dbReference type="InterPro" id="IPR036691">
    <property type="entry name" value="Endo/exonu/phosph_ase_sf"/>
</dbReference>
<accession>A0A8K0GAM4</accession>
<feature type="non-terminal residue" evidence="2">
    <location>
        <position position="1"/>
    </location>
</feature>
<dbReference type="Gene3D" id="3.60.10.10">
    <property type="entry name" value="Endonuclease/exonuclease/phosphatase"/>
    <property type="match status" value="1"/>
</dbReference>
<evidence type="ECO:0000313" key="2">
    <source>
        <dbReference type="EMBL" id="KAF2894867.1"/>
    </source>
</evidence>
<reference evidence="2" key="1">
    <citation type="submission" date="2019-08" db="EMBL/GenBank/DDBJ databases">
        <title>The genome of the North American firefly Photinus pyralis.</title>
        <authorList>
            <consortium name="Photinus pyralis genome working group"/>
            <person name="Fallon T.R."/>
            <person name="Sander Lower S.E."/>
            <person name="Weng J.-K."/>
        </authorList>
    </citation>
    <scope>NUCLEOTIDE SEQUENCE</scope>
    <source>
        <strain evidence="2">TRF0915ILg1</strain>
        <tissue evidence="2">Whole body</tissue>
    </source>
</reference>
<gene>
    <name evidence="2" type="ORF">ILUMI_11306</name>
</gene>
<evidence type="ECO:0000313" key="3">
    <source>
        <dbReference type="Proteomes" id="UP000801492"/>
    </source>
</evidence>